<dbReference type="GO" id="GO:0005634">
    <property type="term" value="C:nucleus"/>
    <property type="evidence" value="ECO:0007669"/>
    <property type="project" value="TreeGrafter"/>
</dbReference>
<dbReference type="GO" id="GO:0005829">
    <property type="term" value="C:cytosol"/>
    <property type="evidence" value="ECO:0007669"/>
    <property type="project" value="TreeGrafter"/>
</dbReference>
<organism evidence="2 3">
    <name type="scientific">Gonapodya prolifera (strain JEL478)</name>
    <name type="common">Monoblepharis prolifera</name>
    <dbReference type="NCBI Taxonomy" id="1344416"/>
    <lineage>
        <taxon>Eukaryota</taxon>
        <taxon>Fungi</taxon>
        <taxon>Fungi incertae sedis</taxon>
        <taxon>Chytridiomycota</taxon>
        <taxon>Chytridiomycota incertae sedis</taxon>
        <taxon>Monoblepharidomycetes</taxon>
        <taxon>Monoblepharidales</taxon>
        <taxon>Gonapodyaceae</taxon>
        <taxon>Gonapodya</taxon>
    </lineage>
</organism>
<dbReference type="EMBL" id="KQ965859">
    <property type="protein sequence ID" value="KXS09536.1"/>
    <property type="molecule type" value="Genomic_DNA"/>
</dbReference>
<evidence type="ECO:0000259" key="1">
    <source>
        <dbReference type="PROSITE" id="PS50235"/>
    </source>
</evidence>
<feature type="domain" description="USP" evidence="1">
    <location>
        <begin position="207"/>
        <end position="535"/>
    </location>
</feature>
<gene>
    <name evidence="2" type="ORF">M427DRAFT_221024</name>
</gene>
<dbReference type="Gene3D" id="3.90.70.10">
    <property type="entry name" value="Cysteine proteinases"/>
    <property type="match status" value="1"/>
</dbReference>
<sequence length="932" mass="105927">MVTADTVSSFLNRWISSGHKIDQECVPVILAALVKIAQSLQPSTEWPRLPREIYHLTRDVFARSLEIRPLFLTACGFEPNTFFQSVLNGLLQYPGEVDDTLCDESVAGSLDIASTFLQKDCVIVENDTIQIVLRAMFEKLFDPQKLCFKNDYTRSKAFDFMNVTLTRAKDTTGFELICTMLKGFVQASTIPVEWPYIPKNSRRNHFVGLRNLGATCYQNSTLQQLFMVPQFRQLILTADVSGANVTEFFSQLRSLFGFMQLSLRQYCDTQPFFATCTDPDGQPANPIIQMDVDEFFNQTMDRLEHELRGTPMASEIARPFAGKFVQKIRSLDCEHVSESFQPFHTLSVDVKNAHTLEKSIEAFFAGEHLDGDNKYKCDECNKHVDAVKSTSIRHLPPTLIVHLKRFDLDLETMRRTKIHDRFEFPEFIDMIPYTSRGPDETGDPKPLGYRLTGVLVHSGGTADAGHYYSYIRSPKPPREDWFEFNDRSISPFNINHLEDACFGGYDARRVVRDAKEVVVNVPRTRSAYMLFYERHDDPMKMESAVPDPDLLPEIIASVESDNLNLIGDILLFDEGFCLAMNRMIMDMSKTIARDHPTYYNVLDLAWRVLFTVVIRVKTKDNATLEYWFTLLEQLVKNSPHSVPFLKEAFKEDNFRFALLHCPEQHVRGLTSECVIKVLGGVGEYSRSALHSVLEASIISVSHLVHVSVVERGTNFTDLVSLMSRLLDSGGELAANVMFSNHIIRSLAIYTKVELEKRIYRTNEQNRVAEPAPRPTEPAVALIRKLLDFLSPEEIFAGSDDRVEALEDVAELADVSDLSNGRLQFWRLQIVLCQSSTDILQILQIIRRLSNYGGFSEAIVYLALRELSKGTSNPNNLPNYIDEARKWSLVVIAAMGDDVDQEVVQKRNDSIVNLIVHVSPHDPKRSHRALTNL</sequence>
<accession>A0A138ZYF7</accession>
<dbReference type="InterPro" id="IPR038765">
    <property type="entry name" value="Papain-like_cys_pep_sf"/>
</dbReference>
<dbReference type="PROSITE" id="PS50235">
    <property type="entry name" value="USP_3"/>
    <property type="match status" value="1"/>
</dbReference>
<proteinExistence type="predicted"/>
<dbReference type="STRING" id="1344416.A0A138ZYF7"/>
<dbReference type="InterPro" id="IPR028889">
    <property type="entry name" value="USP"/>
</dbReference>
<dbReference type="SUPFAM" id="SSF54001">
    <property type="entry name" value="Cysteine proteinases"/>
    <property type="match status" value="1"/>
</dbReference>
<dbReference type="InterPro" id="IPR001394">
    <property type="entry name" value="Peptidase_C19_UCH"/>
</dbReference>
<evidence type="ECO:0000313" key="2">
    <source>
        <dbReference type="EMBL" id="KXS09536.1"/>
    </source>
</evidence>
<dbReference type="FunFam" id="3.90.70.10:FF:000022">
    <property type="entry name" value="Ubiquitin carboxyl-terminal hydrolase 24"/>
    <property type="match status" value="1"/>
</dbReference>
<evidence type="ECO:0000313" key="3">
    <source>
        <dbReference type="Proteomes" id="UP000070544"/>
    </source>
</evidence>
<dbReference type="Pfam" id="PF00443">
    <property type="entry name" value="UCH"/>
    <property type="match status" value="1"/>
</dbReference>
<dbReference type="GO" id="GO:0016579">
    <property type="term" value="P:protein deubiquitination"/>
    <property type="evidence" value="ECO:0007669"/>
    <property type="project" value="InterPro"/>
</dbReference>
<reference evidence="2 3" key="1">
    <citation type="journal article" date="2015" name="Genome Biol. Evol.">
        <title>Phylogenomic analyses indicate that early fungi evolved digesting cell walls of algal ancestors of land plants.</title>
        <authorList>
            <person name="Chang Y."/>
            <person name="Wang S."/>
            <person name="Sekimoto S."/>
            <person name="Aerts A.L."/>
            <person name="Choi C."/>
            <person name="Clum A."/>
            <person name="LaButti K.M."/>
            <person name="Lindquist E.A."/>
            <person name="Yee Ngan C."/>
            <person name="Ohm R.A."/>
            <person name="Salamov A.A."/>
            <person name="Grigoriev I.V."/>
            <person name="Spatafora J.W."/>
            <person name="Berbee M.L."/>
        </authorList>
    </citation>
    <scope>NUCLEOTIDE SEQUENCE [LARGE SCALE GENOMIC DNA]</scope>
    <source>
        <strain evidence="2 3">JEL478</strain>
    </source>
</reference>
<dbReference type="PANTHER" id="PTHR24006">
    <property type="entry name" value="UBIQUITIN CARBOXYL-TERMINAL HYDROLASE"/>
    <property type="match status" value="1"/>
</dbReference>
<dbReference type="AlphaFoldDB" id="A0A138ZYF7"/>
<keyword evidence="3" id="KW-1185">Reference proteome</keyword>
<dbReference type="InterPro" id="IPR050164">
    <property type="entry name" value="Peptidase_C19"/>
</dbReference>
<dbReference type="PROSITE" id="PS00973">
    <property type="entry name" value="USP_2"/>
    <property type="match status" value="1"/>
</dbReference>
<dbReference type="PANTHER" id="PTHR24006:SF827">
    <property type="entry name" value="UBIQUITIN CARBOXYL-TERMINAL HYDROLASE 34"/>
    <property type="match status" value="1"/>
</dbReference>
<dbReference type="OrthoDB" id="2161339at2759"/>
<name>A0A138ZYF7_GONPJ</name>
<protein>
    <submittedName>
        <fullName evidence="2">Cysteine proteinase</fullName>
    </submittedName>
</protein>
<dbReference type="Proteomes" id="UP000070544">
    <property type="component" value="Unassembled WGS sequence"/>
</dbReference>
<dbReference type="InterPro" id="IPR018200">
    <property type="entry name" value="USP_CS"/>
</dbReference>
<dbReference type="GO" id="GO:0004843">
    <property type="term" value="F:cysteine-type deubiquitinase activity"/>
    <property type="evidence" value="ECO:0007669"/>
    <property type="project" value="InterPro"/>
</dbReference>